<dbReference type="PANTHER" id="PTHR36573:SF1">
    <property type="entry name" value="INTERMEMBRANE PHOSPHOLIPID TRANSPORT SYSTEM BINDING PROTEIN MLAC"/>
    <property type="match status" value="1"/>
</dbReference>
<gene>
    <name evidence="5" type="ORF">AFERRI_50957</name>
    <name evidence="2" type="ORF">AFERRI_530291</name>
    <name evidence="3" type="ORF">BBC27_04570</name>
    <name evidence="4" type="ORF">H2515_09695</name>
</gene>
<sequence>MLKKSAIMLLVCALAGTTPLLSAAALTAPAASMSATSADKTILANTPEATINALDTALIKSMQGGSRLGYRGRYRIVAPVVQTAFDYPRIASLTLGAYWSKLSPEQQKEFVGVLADYTAATYAARFNSFNGERFAIVRSETLLSGTEGIFSTFTQRNGKVHRFDYILQKQGDQWRIVNVVADGVSDLSLKRAEYTETVQKKGFAALVAHLKAQIAGYAKGSQ</sequence>
<evidence type="ECO:0000313" key="4">
    <source>
        <dbReference type="EMBL" id="QQD71727.1"/>
    </source>
</evidence>
<reference evidence="3 6" key="3">
    <citation type="submission" date="2016-07" db="EMBL/GenBank/DDBJ databases">
        <title>Draft genome of a psychrotolerant acidophile Acidithiobacillus ferrivorans strain YL15.</title>
        <authorList>
            <person name="Peng T."/>
            <person name="Ma L."/>
            <person name="Nan M."/>
            <person name="An N."/>
            <person name="Wang M."/>
            <person name="Qiu G."/>
            <person name="Zeng W."/>
        </authorList>
    </citation>
    <scope>NUCLEOTIDE SEQUENCE [LARGE SCALE GENOMIC DNA]</scope>
    <source>
        <strain evidence="3 6">YL15</strain>
    </source>
</reference>
<name>A0A060USV9_9PROT</name>
<dbReference type="EMBL" id="CCCS020000049">
    <property type="protein sequence ID" value="CDQ11396.1"/>
    <property type="molecule type" value="Genomic_DNA"/>
</dbReference>
<protein>
    <submittedName>
        <fullName evidence="2">Hopanoid biosynthesis associated membrane protein HpnM</fullName>
    </submittedName>
    <submittedName>
        <fullName evidence="4">HpnM family protein</fullName>
    </submittedName>
</protein>
<evidence type="ECO:0000313" key="5">
    <source>
        <dbReference type="EMBL" id="SMH67755.1"/>
    </source>
</evidence>
<dbReference type="EMBL" id="CP059488">
    <property type="protein sequence ID" value="QQD71727.1"/>
    <property type="molecule type" value="Genomic_DNA"/>
</dbReference>
<dbReference type="Gene3D" id="3.10.450.710">
    <property type="entry name" value="Tgt2/MlaC"/>
    <property type="match status" value="1"/>
</dbReference>
<dbReference type="NCBIfam" id="TIGR03481">
    <property type="entry name" value="HpnM"/>
    <property type="match status" value="1"/>
</dbReference>
<reference evidence="2" key="1">
    <citation type="submission" date="2014-03" db="EMBL/GenBank/DDBJ databases">
        <authorList>
            <person name="Genoscope - CEA"/>
        </authorList>
    </citation>
    <scope>NUCLEOTIDE SEQUENCE [LARGE SCALE GENOMIC DNA]</scope>
    <source>
        <strain evidence="2">CF27</strain>
    </source>
</reference>
<dbReference type="InterPro" id="IPR017842">
    <property type="entry name" value="Hopanoid_biosyn-assoc_HpnM"/>
</dbReference>
<dbReference type="Proteomes" id="UP000595420">
    <property type="component" value="Chromosome"/>
</dbReference>
<evidence type="ECO:0000313" key="3">
    <source>
        <dbReference type="EMBL" id="OCB01330.1"/>
    </source>
</evidence>
<evidence type="ECO:0000256" key="1">
    <source>
        <dbReference type="SAM" id="SignalP"/>
    </source>
</evidence>
<dbReference type="Proteomes" id="UP000193925">
    <property type="component" value="Chromosome AFERRI"/>
</dbReference>
<dbReference type="PANTHER" id="PTHR36573">
    <property type="entry name" value="INTERMEMBRANE PHOSPHOLIPID TRANSPORT SYSTEM BINDING PROTEIN MLAC"/>
    <property type="match status" value="1"/>
</dbReference>
<evidence type="ECO:0000313" key="2">
    <source>
        <dbReference type="EMBL" id="CDQ11396.1"/>
    </source>
</evidence>
<dbReference type="InterPro" id="IPR008869">
    <property type="entry name" value="MlaC/ttg2D"/>
</dbReference>
<dbReference type="AlphaFoldDB" id="A0A060USV9"/>
<feature type="chain" id="PRO_5010401876" evidence="1">
    <location>
        <begin position="24"/>
        <end position="222"/>
    </location>
</feature>
<dbReference type="RefSeq" id="WP_035194365.1">
    <property type="nucleotide sequence ID" value="NZ_CCCS020000049.1"/>
</dbReference>
<reference evidence="4 8" key="5">
    <citation type="submission" date="2020-07" db="EMBL/GenBank/DDBJ databases">
        <title>Complete genome sequence analysis of Acidithiobacillus ferrivorans XJFY6S-08 reveals extreme environmental adaptation to alpine acid mine drainage.</title>
        <authorList>
            <person name="Yan L."/>
            <person name="Ni Y."/>
        </authorList>
    </citation>
    <scope>NUCLEOTIDE SEQUENCE [LARGE SCALE GENOMIC DNA]</scope>
    <source>
        <strain evidence="4 8">XJFY6S-08</strain>
    </source>
</reference>
<dbReference type="EMBL" id="LT841305">
    <property type="protein sequence ID" value="SMH67755.1"/>
    <property type="molecule type" value="Genomic_DNA"/>
</dbReference>
<evidence type="ECO:0000313" key="6">
    <source>
        <dbReference type="Proteomes" id="UP000093129"/>
    </source>
</evidence>
<reference evidence="5 7" key="4">
    <citation type="submission" date="2017-03" db="EMBL/GenBank/DDBJ databases">
        <authorList>
            <person name="Regsiter A."/>
            <person name="William W."/>
        </authorList>
    </citation>
    <scope>NUCLEOTIDE SEQUENCE [LARGE SCALE GENOMIC DNA]</scope>
    <source>
        <strain evidence="5">PRJEB5721</strain>
    </source>
</reference>
<proteinExistence type="predicted"/>
<dbReference type="Proteomes" id="UP000093129">
    <property type="component" value="Unassembled WGS sequence"/>
</dbReference>
<dbReference type="Pfam" id="PF05494">
    <property type="entry name" value="MlaC"/>
    <property type="match status" value="1"/>
</dbReference>
<dbReference type="InterPro" id="IPR042245">
    <property type="entry name" value="Tgt2/MlaC_sf"/>
</dbReference>
<accession>A0A060USV9</accession>
<dbReference type="EMBL" id="MASQ01000148">
    <property type="protein sequence ID" value="OCB01330.1"/>
    <property type="molecule type" value="Genomic_DNA"/>
</dbReference>
<organism evidence="2">
    <name type="scientific">Acidithiobacillus ferrivorans</name>
    <dbReference type="NCBI Taxonomy" id="160808"/>
    <lineage>
        <taxon>Bacteria</taxon>
        <taxon>Pseudomonadati</taxon>
        <taxon>Pseudomonadota</taxon>
        <taxon>Acidithiobacillia</taxon>
        <taxon>Acidithiobacillales</taxon>
        <taxon>Acidithiobacillaceae</taxon>
        <taxon>Acidithiobacillus</taxon>
    </lineage>
</organism>
<keyword evidence="1" id="KW-0732">Signal</keyword>
<evidence type="ECO:0000313" key="8">
    <source>
        <dbReference type="Proteomes" id="UP000595420"/>
    </source>
</evidence>
<reference evidence="2" key="2">
    <citation type="submission" date="2014-07" db="EMBL/GenBank/DDBJ databases">
        <title>Initial genome analysis of the psychrotolerant acidophile Acidithiobacillus ferrivorans CF27: insights into iron and sulfur oxidation pathways and into biofilm formation.</title>
        <authorList>
            <person name="Talla E."/>
            <person name="Hedrich S."/>
            <person name="Mangenot S."/>
            <person name="Ji B."/>
            <person name="Johnson D.B."/>
            <person name="Barbe V."/>
            <person name="Bonnefoy V."/>
        </authorList>
    </citation>
    <scope>NUCLEOTIDE SEQUENCE [LARGE SCALE GENOMIC DNA]</scope>
    <source>
        <strain evidence="2">CF27</strain>
    </source>
</reference>
<feature type="signal peptide" evidence="1">
    <location>
        <begin position="1"/>
        <end position="23"/>
    </location>
</feature>
<evidence type="ECO:0000313" key="7">
    <source>
        <dbReference type="Proteomes" id="UP000193925"/>
    </source>
</evidence>
<keyword evidence="7" id="KW-1185">Reference proteome</keyword>